<gene>
    <name evidence="2" type="ordered locus">SCAB_3711</name>
</gene>
<feature type="compositionally biased region" description="Low complexity" evidence="1">
    <location>
        <begin position="125"/>
        <end position="139"/>
    </location>
</feature>
<dbReference type="STRING" id="680198.SCAB_3711"/>
<dbReference type="KEGG" id="scb:SCAB_3711"/>
<dbReference type="Gene3D" id="3.40.50.880">
    <property type="match status" value="1"/>
</dbReference>
<evidence type="ECO:0000313" key="3">
    <source>
        <dbReference type="Proteomes" id="UP000001444"/>
    </source>
</evidence>
<dbReference type="HOGENOM" id="CLU_1844047_0_0_11"/>
<dbReference type="Proteomes" id="UP000001444">
    <property type="component" value="Chromosome"/>
</dbReference>
<evidence type="ECO:0000313" key="2">
    <source>
        <dbReference type="EMBL" id="CBG67580.1"/>
    </source>
</evidence>
<protein>
    <submittedName>
        <fullName evidence="2">Uncharacterized protein</fullName>
    </submittedName>
</protein>
<dbReference type="EMBL" id="FN554889">
    <property type="protein sequence ID" value="CBG67580.1"/>
    <property type="molecule type" value="Genomic_DNA"/>
</dbReference>
<proteinExistence type="predicted"/>
<feature type="region of interest" description="Disordered" evidence="1">
    <location>
        <begin position="111"/>
        <end position="139"/>
    </location>
</feature>
<organism evidence="2 3">
    <name type="scientific">Streptomyces scabiei (strain 87.22)</name>
    <dbReference type="NCBI Taxonomy" id="680198"/>
    <lineage>
        <taxon>Bacteria</taxon>
        <taxon>Bacillati</taxon>
        <taxon>Actinomycetota</taxon>
        <taxon>Actinomycetes</taxon>
        <taxon>Kitasatosporales</taxon>
        <taxon>Streptomycetaceae</taxon>
        <taxon>Streptomyces</taxon>
    </lineage>
</organism>
<name>C9YSQ5_STRSW</name>
<dbReference type="InterPro" id="IPR029062">
    <property type="entry name" value="Class_I_gatase-like"/>
</dbReference>
<accession>C9YSQ5</accession>
<dbReference type="AlphaFoldDB" id="C9YSQ5"/>
<sequence length="139" mass="14321">MFHRTMPTTSAVEDRVIPPADCWYTPQWRAGAAVDFVRPDSPGLDSCRLVHASSLHLLDAAGAARLAARVEGSGGRRHAGGVELLTRTAVFGKVAVPAGGVAVVREARSASGGACGDARGRPVRGRPVGGVSRVRSPGS</sequence>
<keyword evidence="3" id="KW-1185">Reference proteome</keyword>
<evidence type="ECO:0000256" key="1">
    <source>
        <dbReference type="SAM" id="MobiDB-lite"/>
    </source>
</evidence>
<reference evidence="2 3" key="1">
    <citation type="journal article" date="2010" name="Mol. Plant Microbe Interact.">
        <title>Streptomyces scabies 87-22 contains a coronafacic acid-like biosynthetic cluster that contributes to plant-microbe interactions.</title>
        <authorList>
            <person name="Bignell D.R."/>
            <person name="Seipke R.F."/>
            <person name="Huguet-Tapia J.C."/>
            <person name="Chambers A.H."/>
            <person name="Parry R.J."/>
            <person name="Loria R."/>
        </authorList>
    </citation>
    <scope>NUCLEOTIDE SEQUENCE [LARGE SCALE GENOMIC DNA]</scope>
    <source>
        <strain evidence="2 3">87.22</strain>
    </source>
</reference>